<sequence length="408" mass="45317">MKNTLTQRLVMGLLALFLLSYVGYQAWRYFTSQYKTETVYTYTVAETAGITGIALREEQLLDDWIGKGVATYLTSDGTKVSNGTAIAEVYRSEKDAENVRMVRELSHQREQLEKAQDPGTTSYAHTDVLNRQIFSELGGIIRQVDGNSFSQLSGGADNLLLLLNTKQVATGKQSSFAGEIERLESEERYYSSQIKEEPETITAPRPGYFIRTIDGLEGKADLENLDELLPDDLARLMNTPVKTNSTRVGKLMLGHNWYFAAAVPEEDVSKYREGALVTLDFHLSGTSPVEAVVWNVNKDQEKGGAVVVFRSDYINEALVNLRTAQADVKFKSISGLRVSSSAIRFEGIQKGVYIIRGEKLAFRPVDVLYEGAGFVVCREANPEAEPDCLQQYDDVVIEGAQLYDGKPA</sequence>
<evidence type="ECO:0000313" key="3">
    <source>
        <dbReference type="EMBL" id="RLL14497.1"/>
    </source>
</evidence>
<keyword evidence="4" id="KW-1185">Reference proteome</keyword>
<protein>
    <recommendedName>
        <fullName evidence="5">HlyD family secretion protein</fullName>
    </recommendedName>
</protein>
<feature type="domain" description="RND related beta-barrel" evidence="1">
    <location>
        <begin position="257"/>
        <end position="329"/>
    </location>
</feature>
<dbReference type="InterPro" id="IPR058729">
    <property type="entry name" value="Beta-barrel_RND-rel"/>
</dbReference>
<evidence type="ECO:0008006" key="5">
    <source>
        <dbReference type="Google" id="ProtNLM"/>
    </source>
</evidence>
<evidence type="ECO:0000313" key="4">
    <source>
        <dbReference type="Proteomes" id="UP000276301"/>
    </source>
</evidence>
<name>A0A498CPP9_9FIRM</name>
<accession>A0A498CPP9</accession>
<comment type="caution">
    <text evidence="3">The sequence shown here is derived from an EMBL/GenBank/DDBJ whole genome shotgun (WGS) entry which is preliminary data.</text>
</comment>
<dbReference type="InterPro" id="IPR058709">
    <property type="entry name" value="BSH_RND-rel"/>
</dbReference>
<reference evidence="3 4" key="1">
    <citation type="submission" date="2018-10" db="EMBL/GenBank/DDBJ databases">
        <title>Anaerotruncus faecis sp. nov., isolated from human feces.</title>
        <authorList>
            <person name="Wang Y.-J."/>
        </authorList>
    </citation>
    <scope>NUCLEOTIDE SEQUENCE [LARGE SCALE GENOMIC DNA]</scope>
    <source>
        <strain evidence="3 4">22A2-44</strain>
    </source>
</reference>
<dbReference type="AlphaFoldDB" id="A0A498CPP9"/>
<dbReference type="RefSeq" id="WP_121585602.1">
    <property type="nucleotide sequence ID" value="NZ_RCHT01000001.1"/>
</dbReference>
<dbReference type="Pfam" id="PF26011">
    <property type="entry name" value="Beta-barrel_RND_rel"/>
    <property type="match status" value="1"/>
</dbReference>
<dbReference type="EMBL" id="RCHT01000001">
    <property type="protein sequence ID" value="RLL14497.1"/>
    <property type="molecule type" value="Genomic_DNA"/>
</dbReference>
<proteinExistence type="predicted"/>
<dbReference type="Proteomes" id="UP000276301">
    <property type="component" value="Unassembled WGS sequence"/>
</dbReference>
<feature type="domain" description="RND related barrel-sandwich hybrid" evidence="2">
    <location>
        <begin position="67"/>
        <end position="248"/>
    </location>
</feature>
<evidence type="ECO:0000259" key="2">
    <source>
        <dbReference type="Pfam" id="PF26018"/>
    </source>
</evidence>
<organism evidence="3 4">
    <name type="scientific">Anaerotruncus massiliensis</name>
    <name type="common">ex Liu et al. 2021</name>
    <dbReference type="NCBI Taxonomy" id="2321404"/>
    <lineage>
        <taxon>Bacteria</taxon>
        <taxon>Bacillati</taxon>
        <taxon>Bacillota</taxon>
        <taxon>Clostridia</taxon>
        <taxon>Eubacteriales</taxon>
        <taxon>Oscillospiraceae</taxon>
        <taxon>Anaerotruncus</taxon>
    </lineage>
</organism>
<evidence type="ECO:0000259" key="1">
    <source>
        <dbReference type="Pfam" id="PF26011"/>
    </source>
</evidence>
<dbReference type="Pfam" id="PF26018">
    <property type="entry name" value="BSH_RND_rel"/>
    <property type="match status" value="1"/>
</dbReference>
<gene>
    <name evidence="3" type="ORF">D4A47_00500</name>
</gene>